<protein>
    <recommendedName>
        <fullName evidence="3">PqqD family protein</fullName>
    </recommendedName>
</protein>
<accession>A0A7W9ZHT6</accession>
<dbReference type="AlphaFoldDB" id="A0A7W9ZHT6"/>
<name>A0A7W9ZHT6_NOVIT</name>
<dbReference type="EMBL" id="JACIIX010000005">
    <property type="protein sequence ID" value="MBB6210354.1"/>
    <property type="molecule type" value="Genomic_DNA"/>
</dbReference>
<comment type="caution">
    <text evidence="1">The sequence shown here is derived from an EMBL/GenBank/DDBJ whole genome shotgun (WGS) entry which is preliminary data.</text>
</comment>
<gene>
    <name evidence="1" type="ORF">FHS48_001769</name>
</gene>
<dbReference type="Proteomes" id="UP000544872">
    <property type="component" value="Unassembled WGS sequence"/>
</dbReference>
<reference evidence="1 2" key="1">
    <citation type="submission" date="2020-08" db="EMBL/GenBank/DDBJ databases">
        <title>Genomic Encyclopedia of Type Strains, Phase IV (KMG-IV): sequencing the most valuable type-strain genomes for metagenomic binning, comparative biology and taxonomic classification.</title>
        <authorList>
            <person name="Goeker M."/>
        </authorList>
    </citation>
    <scope>NUCLEOTIDE SEQUENCE [LARGE SCALE GENOMIC DNA]</scope>
    <source>
        <strain evidence="1 2">DSM 11590</strain>
    </source>
</reference>
<dbReference type="RefSeq" id="WP_184263184.1">
    <property type="nucleotide sequence ID" value="NZ_JACIIX010000005.1"/>
</dbReference>
<dbReference type="Gene3D" id="1.10.10.1150">
    <property type="entry name" value="Coenzyme PQQ synthesis protein D (PqqD)"/>
    <property type="match status" value="1"/>
</dbReference>
<evidence type="ECO:0000313" key="2">
    <source>
        <dbReference type="Proteomes" id="UP000544872"/>
    </source>
</evidence>
<dbReference type="InterPro" id="IPR008792">
    <property type="entry name" value="PQQD"/>
</dbReference>
<sequence>MLPLSDASVLVRRGDVPSTVLDDDLVMLDPLTGQYFSLNPVAAALWARLERPVPVGTLIAGLLEAYDGDPAIIAGETRAALTRLVDLGLLLVQPEQAE</sequence>
<evidence type="ECO:0000313" key="1">
    <source>
        <dbReference type="EMBL" id="MBB6210354.1"/>
    </source>
</evidence>
<proteinExistence type="predicted"/>
<keyword evidence="2" id="KW-1185">Reference proteome</keyword>
<evidence type="ECO:0008006" key="3">
    <source>
        <dbReference type="Google" id="ProtNLM"/>
    </source>
</evidence>
<dbReference type="Pfam" id="PF05402">
    <property type="entry name" value="PqqD"/>
    <property type="match status" value="1"/>
</dbReference>
<organism evidence="1 2">
    <name type="scientific">Novispirillum itersonii</name>
    <name type="common">Aquaspirillum itersonii</name>
    <dbReference type="NCBI Taxonomy" id="189"/>
    <lineage>
        <taxon>Bacteria</taxon>
        <taxon>Pseudomonadati</taxon>
        <taxon>Pseudomonadota</taxon>
        <taxon>Alphaproteobacteria</taxon>
        <taxon>Rhodospirillales</taxon>
        <taxon>Novispirillaceae</taxon>
        <taxon>Novispirillum</taxon>
    </lineage>
</organism>
<dbReference type="InterPro" id="IPR041881">
    <property type="entry name" value="PqqD_sf"/>
</dbReference>